<feature type="signal peptide" evidence="2">
    <location>
        <begin position="1"/>
        <end position="23"/>
    </location>
</feature>
<dbReference type="InterPro" id="IPR045500">
    <property type="entry name" value="DUF6491"/>
</dbReference>
<organism evidence="3 4">
    <name type="scientific">Paraglaciecola polaris LMG 21857</name>
    <dbReference type="NCBI Taxonomy" id="1129793"/>
    <lineage>
        <taxon>Bacteria</taxon>
        <taxon>Pseudomonadati</taxon>
        <taxon>Pseudomonadota</taxon>
        <taxon>Gammaproteobacteria</taxon>
        <taxon>Alteromonadales</taxon>
        <taxon>Alteromonadaceae</taxon>
        <taxon>Paraglaciecola</taxon>
    </lineage>
</organism>
<evidence type="ECO:0000313" key="3">
    <source>
        <dbReference type="EMBL" id="GAC33121.1"/>
    </source>
</evidence>
<gene>
    <name evidence="3" type="ORF">GPLA_2216</name>
</gene>
<proteinExistence type="predicted"/>
<keyword evidence="2" id="KW-0732">Signal</keyword>
<protein>
    <recommendedName>
        <fullName evidence="5">Lipoprotein</fullName>
    </recommendedName>
</protein>
<feature type="region of interest" description="Disordered" evidence="1">
    <location>
        <begin position="140"/>
        <end position="165"/>
    </location>
</feature>
<dbReference type="OrthoDB" id="6385999at2"/>
<evidence type="ECO:0000313" key="4">
    <source>
        <dbReference type="Proteomes" id="UP000006322"/>
    </source>
</evidence>
<keyword evidence="4" id="KW-1185">Reference proteome</keyword>
<name>K6ZAG2_9ALTE</name>
<evidence type="ECO:0000256" key="1">
    <source>
        <dbReference type="SAM" id="MobiDB-lite"/>
    </source>
</evidence>
<dbReference type="Proteomes" id="UP000006322">
    <property type="component" value="Unassembled WGS sequence"/>
</dbReference>
<dbReference type="PROSITE" id="PS51257">
    <property type="entry name" value="PROKAR_LIPOPROTEIN"/>
    <property type="match status" value="1"/>
</dbReference>
<dbReference type="AlphaFoldDB" id="K6ZAG2"/>
<comment type="caution">
    <text evidence="3">The sequence shown here is derived from an EMBL/GenBank/DDBJ whole genome shotgun (WGS) entry which is preliminary data.</text>
</comment>
<dbReference type="EMBL" id="BAER01000047">
    <property type="protein sequence ID" value="GAC33121.1"/>
    <property type="molecule type" value="Genomic_DNA"/>
</dbReference>
<dbReference type="Pfam" id="PF20101">
    <property type="entry name" value="DUF6491"/>
    <property type="match status" value="1"/>
</dbReference>
<evidence type="ECO:0008006" key="5">
    <source>
        <dbReference type="Google" id="ProtNLM"/>
    </source>
</evidence>
<reference evidence="4" key="1">
    <citation type="journal article" date="2014" name="Environ. Microbiol.">
        <title>Comparative genomics of the marine bacterial genus Glaciecola reveals the high degree of genomic diversity and genomic characteristic for cold adaptation.</title>
        <authorList>
            <person name="Qin Q.L."/>
            <person name="Xie B.B."/>
            <person name="Yu Y."/>
            <person name="Shu Y.L."/>
            <person name="Rong J.C."/>
            <person name="Zhang Y.J."/>
            <person name="Zhao D.L."/>
            <person name="Chen X.L."/>
            <person name="Zhang X.Y."/>
            <person name="Chen B."/>
            <person name="Zhou B.C."/>
            <person name="Zhang Y.Z."/>
        </authorList>
    </citation>
    <scope>NUCLEOTIDE SEQUENCE [LARGE SCALE GENOMIC DNA]</scope>
    <source>
        <strain evidence="4">LMG 21857</strain>
    </source>
</reference>
<evidence type="ECO:0000256" key="2">
    <source>
        <dbReference type="SAM" id="SignalP"/>
    </source>
</evidence>
<dbReference type="RefSeq" id="WP_007104904.1">
    <property type="nucleotide sequence ID" value="NZ_BAER01000047.1"/>
</dbReference>
<accession>K6ZAG2</accession>
<feature type="chain" id="PRO_5003898164" description="Lipoprotein" evidence="2">
    <location>
        <begin position="24"/>
        <end position="165"/>
    </location>
</feature>
<sequence length="165" mass="18428">MKNILLLVLVLLTLGGCATQRLSDPEKSAVIEKFITTENLEARNTISAFDMDSWTSLSDQYLILRTSPFRSYLVKLTMRCNDLNFSPSLLVYSRIPNTLSAGFDSVFTPDNHMFRCNISRIYPLSKTQNKALIAVVNPKAQDKPIEKSSDDNEDSISKDATGEDG</sequence>